<dbReference type="EMBL" id="BGPR01000837">
    <property type="protein sequence ID" value="GBM37355.1"/>
    <property type="molecule type" value="Genomic_DNA"/>
</dbReference>
<name>A0A4Y2FAU0_ARAVE</name>
<organism evidence="1 2">
    <name type="scientific">Araneus ventricosus</name>
    <name type="common">Orbweaver spider</name>
    <name type="synonym">Epeira ventricosa</name>
    <dbReference type="NCBI Taxonomy" id="182803"/>
    <lineage>
        <taxon>Eukaryota</taxon>
        <taxon>Metazoa</taxon>
        <taxon>Ecdysozoa</taxon>
        <taxon>Arthropoda</taxon>
        <taxon>Chelicerata</taxon>
        <taxon>Arachnida</taxon>
        <taxon>Araneae</taxon>
        <taxon>Araneomorphae</taxon>
        <taxon>Entelegynae</taxon>
        <taxon>Araneoidea</taxon>
        <taxon>Araneidae</taxon>
        <taxon>Araneus</taxon>
    </lineage>
</organism>
<evidence type="ECO:0000313" key="2">
    <source>
        <dbReference type="Proteomes" id="UP000499080"/>
    </source>
</evidence>
<evidence type="ECO:0000313" key="1">
    <source>
        <dbReference type="EMBL" id="GBM37355.1"/>
    </source>
</evidence>
<accession>A0A4Y2FAU0</accession>
<sequence length="156" mass="17751">MSLFLKPLELHQLDRTWQCSEERSPHVPVSATITVAAPVGWTWNNAQTERRPMSLFLLSLELPHQLDRHGTMLRDRTPPHVSVSATITVAAPVGTMLRDRKSPHVPVSATITVAAPVRWTWDSAQRHTDFPRTDFVQNLTEIYKYDVKTSYQISPL</sequence>
<proteinExistence type="predicted"/>
<comment type="caution">
    <text evidence="1">The sequence shown here is derived from an EMBL/GenBank/DDBJ whole genome shotgun (WGS) entry which is preliminary data.</text>
</comment>
<dbReference type="Proteomes" id="UP000499080">
    <property type="component" value="Unassembled WGS sequence"/>
</dbReference>
<keyword evidence="2" id="KW-1185">Reference proteome</keyword>
<gene>
    <name evidence="1" type="ORF">AVEN_198260_1</name>
</gene>
<protein>
    <submittedName>
        <fullName evidence="1">Uncharacterized protein</fullName>
    </submittedName>
</protein>
<reference evidence="1 2" key="1">
    <citation type="journal article" date="2019" name="Sci. Rep.">
        <title>Orb-weaving spider Araneus ventricosus genome elucidates the spidroin gene catalogue.</title>
        <authorList>
            <person name="Kono N."/>
            <person name="Nakamura H."/>
            <person name="Ohtoshi R."/>
            <person name="Moran D.A.P."/>
            <person name="Shinohara A."/>
            <person name="Yoshida Y."/>
            <person name="Fujiwara M."/>
            <person name="Mori M."/>
            <person name="Tomita M."/>
            <person name="Arakawa K."/>
        </authorList>
    </citation>
    <scope>NUCLEOTIDE SEQUENCE [LARGE SCALE GENOMIC DNA]</scope>
</reference>
<dbReference type="AlphaFoldDB" id="A0A4Y2FAU0"/>